<comment type="caution">
    <text evidence="1">The sequence shown here is derived from an EMBL/GenBank/DDBJ whole genome shotgun (WGS) entry which is preliminary data.</text>
</comment>
<accession>A0A8T2Z1K4</accession>
<organism evidence="1 2">
    <name type="scientific">Populus deltoides</name>
    <name type="common">Eastern poplar</name>
    <name type="synonym">Eastern cottonwood</name>
    <dbReference type="NCBI Taxonomy" id="3696"/>
    <lineage>
        <taxon>Eukaryota</taxon>
        <taxon>Viridiplantae</taxon>
        <taxon>Streptophyta</taxon>
        <taxon>Embryophyta</taxon>
        <taxon>Tracheophyta</taxon>
        <taxon>Spermatophyta</taxon>
        <taxon>Magnoliopsida</taxon>
        <taxon>eudicotyledons</taxon>
        <taxon>Gunneridae</taxon>
        <taxon>Pentapetalae</taxon>
        <taxon>rosids</taxon>
        <taxon>fabids</taxon>
        <taxon>Malpighiales</taxon>
        <taxon>Salicaceae</taxon>
        <taxon>Saliceae</taxon>
        <taxon>Populus</taxon>
    </lineage>
</organism>
<evidence type="ECO:0000313" key="2">
    <source>
        <dbReference type="Proteomes" id="UP000807159"/>
    </source>
</evidence>
<protein>
    <submittedName>
        <fullName evidence="1">Uncharacterized protein</fullName>
    </submittedName>
</protein>
<sequence length="102" mass="11532">VKEDIDLGFQRCAILHPWRMVERAVVLATVMSAENQLVLDLENGLFQQLKTTSAAQPAETTWLQIQRFSIKKRSLEKQYDQVVAGHFPPPHKAKNAAFSATK</sequence>
<keyword evidence="2" id="KW-1185">Reference proteome</keyword>
<dbReference type="AlphaFoldDB" id="A0A8T2Z1K4"/>
<gene>
    <name evidence="1" type="ORF">H0E87_008696</name>
</gene>
<proteinExistence type="predicted"/>
<dbReference type="Proteomes" id="UP000807159">
    <property type="component" value="Chromosome 4"/>
</dbReference>
<reference evidence="1" key="1">
    <citation type="journal article" date="2021" name="J. Hered.">
        <title>Genome Assembly of Salicaceae Populus deltoides (Eastern Cottonwood) I-69 Based on Nanopore Sequencing and Hi-C Technologies.</title>
        <authorList>
            <person name="Bai S."/>
            <person name="Wu H."/>
            <person name="Zhang J."/>
            <person name="Pan Z."/>
            <person name="Zhao W."/>
            <person name="Li Z."/>
            <person name="Tong C."/>
        </authorList>
    </citation>
    <scope>NUCLEOTIDE SEQUENCE</scope>
    <source>
        <tissue evidence="1">Leaf</tissue>
    </source>
</reference>
<name>A0A8T2Z1K4_POPDE</name>
<evidence type="ECO:0000313" key="1">
    <source>
        <dbReference type="EMBL" id="KAH8511238.1"/>
    </source>
</evidence>
<dbReference type="EMBL" id="JACEGQ020000004">
    <property type="protein sequence ID" value="KAH8511238.1"/>
    <property type="molecule type" value="Genomic_DNA"/>
</dbReference>
<feature type="non-terminal residue" evidence="1">
    <location>
        <position position="1"/>
    </location>
</feature>